<dbReference type="Proteomes" id="UP000031668">
    <property type="component" value="Unassembled WGS sequence"/>
</dbReference>
<keyword evidence="3" id="KW-1185">Reference proteome</keyword>
<comment type="caution">
    <text evidence="2">The sequence shown here is derived from an EMBL/GenBank/DDBJ whole genome shotgun (WGS) entry which is preliminary data.</text>
</comment>
<evidence type="ECO:0000313" key="2">
    <source>
        <dbReference type="EMBL" id="KII69969.1"/>
    </source>
</evidence>
<dbReference type="EMBL" id="JWZT01002244">
    <property type="protein sequence ID" value="KII69969.1"/>
    <property type="molecule type" value="Genomic_DNA"/>
</dbReference>
<proteinExistence type="predicted"/>
<evidence type="ECO:0000256" key="1">
    <source>
        <dbReference type="SAM" id="Phobius"/>
    </source>
</evidence>
<keyword evidence="1" id="KW-0812">Transmembrane</keyword>
<accession>A0A0C2IX95</accession>
<feature type="transmembrane region" description="Helical" evidence="1">
    <location>
        <begin position="20"/>
        <end position="42"/>
    </location>
</feature>
<protein>
    <submittedName>
        <fullName evidence="2">Uncharacterized protein</fullName>
    </submittedName>
</protein>
<evidence type="ECO:0000313" key="3">
    <source>
        <dbReference type="Proteomes" id="UP000031668"/>
    </source>
</evidence>
<dbReference type="AlphaFoldDB" id="A0A0C2IX95"/>
<sequence length="109" mass="13061">MRDNKDDKFASLCKKDIAAFVSHFYVFAIHFPFFGPNFPFAVSKYNLNRKSRQFDLQIRQVFCLLKFKNSWFKSNNFKQVRFSSLHSVTRHFVEPPCRQFVPEPDQVIF</sequence>
<keyword evidence="1" id="KW-0472">Membrane</keyword>
<organism evidence="2 3">
    <name type="scientific">Thelohanellus kitauei</name>
    <name type="common">Myxosporean</name>
    <dbReference type="NCBI Taxonomy" id="669202"/>
    <lineage>
        <taxon>Eukaryota</taxon>
        <taxon>Metazoa</taxon>
        <taxon>Cnidaria</taxon>
        <taxon>Myxozoa</taxon>
        <taxon>Myxosporea</taxon>
        <taxon>Bivalvulida</taxon>
        <taxon>Platysporina</taxon>
        <taxon>Myxobolidae</taxon>
        <taxon>Thelohanellus</taxon>
    </lineage>
</organism>
<reference evidence="2 3" key="1">
    <citation type="journal article" date="2014" name="Genome Biol. Evol.">
        <title>The genome of the myxosporean Thelohanellus kitauei shows adaptations to nutrient acquisition within its fish host.</title>
        <authorList>
            <person name="Yang Y."/>
            <person name="Xiong J."/>
            <person name="Zhou Z."/>
            <person name="Huo F."/>
            <person name="Miao W."/>
            <person name="Ran C."/>
            <person name="Liu Y."/>
            <person name="Zhang J."/>
            <person name="Feng J."/>
            <person name="Wang M."/>
            <person name="Wang M."/>
            <person name="Wang L."/>
            <person name="Yao B."/>
        </authorList>
    </citation>
    <scope>NUCLEOTIDE SEQUENCE [LARGE SCALE GENOMIC DNA]</scope>
    <source>
        <strain evidence="2">Wuqing</strain>
    </source>
</reference>
<keyword evidence="1" id="KW-1133">Transmembrane helix</keyword>
<gene>
    <name evidence="2" type="ORF">RF11_08596</name>
</gene>
<name>A0A0C2IX95_THEKT</name>